<evidence type="ECO:0000256" key="2">
    <source>
        <dbReference type="ARBA" id="ARBA00022559"/>
    </source>
</evidence>
<name>A0A0P0CTI6_9BACT</name>
<dbReference type="InterPro" id="IPR036249">
    <property type="entry name" value="Thioredoxin-like_sf"/>
</dbReference>
<evidence type="ECO:0000259" key="6">
    <source>
        <dbReference type="PROSITE" id="PS51352"/>
    </source>
</evidence>
<evidence type="ECO:0000313" key="8">
    <source>
        <dbReference type="Proteomes" id="UP000061382"/>
    </source>
</evidence>
<dbReference type="GO" id="GO:0004601">
    <property type="term" value="F:peroxidase activity"/>
    <property type="evidence" value="ECO:0007669"/>
    <property type="project" value="UniProtKB-KW"/>
</dbReference>
<dbReference type="EMBL" id="CP012643">
    <property type="protein sequence ID" value="ALI99927.1"/>
    <property type="molecule type" value="Genomic_DNA"/>
</dbReference>
<reference evidence="7 8" key="1">
    <citation type="submission" date="2015-08" db="EMBL/GenBank/DDBJ databases">
        <title>Complete genome sequence of Rufibacter tibetensis strain 1351t, a radiation-resistant bacterium from tibet plateau.</title>
        <authorList>
            <person name="Dai J."/>
        </authorList>
    </citation>
    <scope>NUCLEOTIDE SEQUENCE [LARGE SCALE GENOMIC DNA]</scope>
    <source>
        <strain evidence="7 8">1351</strain>
    </source>
</reference>
<evidence type="ECO:0000256" key="3">
    <source>
        <dbReference type="ARBA" id="ARBA00023002"/>
    </source>
</evidence>
<dbReference type="PANTHER" id="PTHR11592:SF78">
    <property type="entry name" value="GLUTATHIONE PEROXIDASE"/>
    <property type="match status" value="1"/>
</dbReference>
<dbReference type="PROSITE" id="PS00460">
    <property type="entry name" value="GLUTATHIONE_PEROXID_1"/>
    <property type="match status" value="1"/>
</dbReference>
<dbReference type="AlphaFoldDB" id="A0A0P0CTI6"/>
<dbReference type="PATRIC" id="fig|512763.3.peg.3142"/>
<dbReference type="PROSITE" id="PS51355">
    <property type="entry name" value="GLUTATHIONE_PEROXID_3"/>
    <property type="match status" value="1"/>
</dbReference>
<protein>
    <recommendedName>
        <fullName evidence="5">Glutathione peroxidase</fullName>
    </recommendedName>
</protein>
<evidence type="ECO:0000256" key="1">
    <source>
        <dbReference type="ARBA" id="ARBA00006926"/>
    </source>
</evidence>
<dbReference type="STRING" id="512763.DC20_14295"/>
<dbReference type="PANTHER" id="PTHR11592">
    <property type="entry name" value="GLUTATHIONE PEROXIDASE"/>
    <property type="match status" value="1"/>
</dbReference>
<evidence type="ECO:0000313" key="7">
    <source>
        <dbReference type="EMBL" id="ALI99927.1"/>
    </source>
</evidence>
<accession>A0A0P0CTI6</accession>
<dbReference type="PRINTS" id="PR01011">
    <property type="entry name" value="GLUTPROXDASE"/>
</dbReference>
<feature type="domain" description="Thioredoxin" evidence="6">
    <location>
        <begin position="31"/>
        <end position="198"/>
    </location>
</feature>
<dbReference type="InterPro" id="IPR000889">
    <property type="entry name" value="Glutathione_peroxidase"/>
</dbReference>
<dbReference type="InterPro" id="IPR029759">
    <property type="entry name" value="GPX_AS"/>
</dbReference>
<dbReference type="Pfam" id="PF00255">
    <property type="entry name" value="GSHPx"/>
    <property type="match status" value="1"/>
</dbReference>
<dbReference type="SUPFAM" id="SSF52833">
    <property type="entry name" value="Thioredoxin-like"/>
    <property type="match status" value="1"/>
</dbReference>
<gene>
    <name evidence="7" type="ORF">DC20_14295</name>
</gene>
<dbReference type="Proteomes" id="UP000061382">
    <property type="component" value="Chromosome"/>
</dbReference>
<comment type="similarity">
    <text evidence="1 5">Belongs to the glutathione peroxidase family.</text>
</comment>
<keyword evidence="8" id="KW-1185">Reference proteome</keyword>
<keyword evidence="2 5" id="KW-0575">Peroxidase</keyword>
<dbReference type="InterPro" id="IPR013766">
    <property type="entry name" value="Thioredoxin_domain"/>
</dbReference>
<dbReference type="PIRSF" id="PIRSF000303">
    <property type="entry name" value="Glutathion_perox"/>
    <property type="match status" value="1"/>
</dbReference>
<dbReference type="OrthoDB" id="9789406at2"/>
<proteinExistence type="inferred from homology"/>
<sequence length="199" mass="22623">MDLKKKILKMLYPLIMRLSKSTAKGRVLKNEQKVKPAQPFHALTTVLNNGASLDFSHLKNKKVLLVNTASNCGYTGQYEELQQLQEQQKESLVIIGFPANDFKEQEKDNDETISQFCQVNFGVSFPLAKKSVVVKNQNQNPVYHWLSNAQENGWNNHQPDWNFSKYLIDEQGVLTHYFGPAISPVGEEVRNALQEKGNS</sequence>
<keyword evidence="3 5" id="KW-0560">Oxidoreductase</keyword>
<dbReference type="Gene3D" id="3.40.30.10">
    <property type="entry name" value="Glutaredoxin"/>
    <property type="match status" value="1"/>
</dbReference>
<evidence type="ECO:0000256" key="4">
    <source>
        <dbReference type="PIRSR" id="PIRSR000303-1"/>
    </source>
</evidence>
<dbReference type="KEGG" id="rti:DC20_14295"/>
<feature type="active site" evidence="4">
    <location>
        <position position="72"/>
    </location>
</feature>
<organism evidence="7 8">
    <name type="scientific">Rufibacter tibetensis</name>
    <dbReference type="NCBI Taxonomy" id="512763"/>
    <lineage>
        <taxon>Bacteria</taxon>
        <taxon>Pseudomonadati</taxon>
        <taxon>Bacteroidota</taxon>
        <taxon>Cytophagia</taxon>
        <taxon>Cytophagales</taxon>
        <taxon>Hymenobacteraceae</taxon>
        <taxon>Rufibacter</taxon>
    </lineage>
</organism>
<evidence type="ECO:0000256" key="5">
    <source>
        <dbReference type="RuleBase" id="RU000499"/>
    </source>
</evidence>
<dbReference type="GO" id="GO:0034599">
    <property type="term" value="P:cellular response to oxidative stress"/>
    <property type="evidence" value="ECO:0007669"/>
    <property type="project" value="TreeGrafter"/>
</dbReference>
<dbReference type="PROSITE" id="PS51352">
    <property type="entry name" value="THIOREDOXIN_2"/>
    <property type="match status" value="1"/>
</dbReference>